<sequence length="116" mass="11615">MASNPNTNYLQSPPPHHTPPSSQPPGSRMPARKATAGAGGDAEGPVAIGGAGGDIGFEGGLQSQPSASPPHSGDREVAIGGRGGRVLLPRDWRDGDLEAGDGGKATVAEVVRNSRS</sequence>
<comment type="caution">
    <text evidence="2">The sequence shown here is derived from an EMBL/GenBank/DDBJ whole genome shotgun (WGS) entry which is preliminary data.</text>
</comment>
<name>A0A9P6DXB2_9AGAM</name>
<accession>A0A9P6DXB2</accession>
<reference evidence="2" key="1">
    <citation type="journal article" date="2020" name="Nat. Commun.">
        <title>Large-scale genome sequencing of mycorrhizal fungi provides insights into the early evolution of symbiotic traits.</title>
        <authorList>
            <person name="Miyauchi S."/>
            <person name="Kiss E."/>
            <person name="Kuo A."/>
            <person name="Drula E."/>
            <person name="Kohler A."/>
            <person name="Sanchez-Garcia M."/>
            <person name="Morin E."/>
            <person name="Andreopoulos B."/>
            <person name="Barry K.W."/>
            <person name="Bonito G."/>
            <person name="Buee M."/>
            <person name="Carver A."/>
            <person name="Chen C."/>
            <person name="Cichocki N."/>
            <person name="Clum A."/>
            <person name="Culley D."/>
            <person name="Crous P.W."/>
            <person name="Fauchery L."/>
            <person name="Girlanda M."/>
            <person name="Hayes R.D."/>
            <person name="Keri Z."/>
            <person name="LaButti K."/>
            <person name="Lipzen A."/>
            <person name="Lombard V."/>
            <person name="Magnuson J."/>
            <person name="Maillard F."/>
            <person name="Murat C."/>
            <person name="Nolan M."/>
            <person name="Ohm R.A."/>
            <person name="Pangilinan J."/>
            <person name="Pereira M.F."/>
            <person name="Perotto S."/>
            <person name="Peter M."/>
            <person name="Pfister S."/>
            <person name="Riley R."/>
            <person name="Sitrit Y."/>
            <person name="Stielow J.B."/>
            <person name="Szollosi G."/>
            <person name="Zifcakova L."/>
            <person name="Stursova M."/>
            <person name="Spatafora J.W."/>
            <person name="Tedersoo L."/>
            <person name="Vaario L.M."/>
            <person name="Yamada A."/>
            <person name="Yan M."/>
            <person name="Wang P."/>
            <person name="Xu J."/>
            <person name="Bruns T."/>
            <person name="Baldrian P."/>
            <person name="Vilgalys R."/>
            <person name="Dunand C."/>
            <person name="Henrissat B."/>
            <person name="Grigoriev I.V."/>
            <person name="Hibbett D."/>
            <person name="Nagy L.G."/>
            <person name="Martin F.M."/>
        </authorList>
    </citation>
    <scope>NUCLEOTIDE SEQUENCE</scope>
    <source>
        <strain evidence="2">UP504</strain>
    </source>
</reference>
<feature type="region of interest" description="Disordered" evidence="1">
    <location>
        <begin position="1"/>
        <end position="101"/>
    </location>
</feature>
<dbReference type="EMBL" id="MU128958">
    <property type="protein sequence ID" value="KAF9514659.1"/>
    <property type="molecule type" value="Genomic_DNA"/>
</dbReference>
<evidence type="ECO:0000256" key="1">
    <source>
        <dbReference type="SAM" id="MobiDB-lite"/>
    </source>
</evidence>
<dbReference type="AlphaFoldDB" id="A0A9P6DXB2"/>
<evidence type="ECO:0000313" key="2">
    <source>
        <dbReference type="EMBL" id="KAF9514659.1"/>
    </source>
</evidence>
<feature type="compositionally biased region" description="Polar residues" evidence="1">
    <location>
        <begin position="1"/>
        <end position="10"/>
    </location>
</feature>
<evidence type="ECO:0000313" key="3">
    <source>
        <dbReference type="Proteomes" id="UP000886523"/>
    </source>
</evidence>
<gene>
    <name evidence="2" type="ORF">BS47DRAFT_1342799</name>
</gene>
<organism evidence="2 3">
    <name type="scientific">Hydnum rufescens UP504</name>
    <dbReference type="NCBI Taxonomy" id="1448309"/>
    <lineage>
        <taxon>Eukaryota</taxon>
        <taxon>Fungi</taxon>
        <taxon>Dikarya</taxon>
        <taxon>Basidiomycota</taxon>
        <taxon>Agaricomycotina</taxon>
        <taxon>Agaricomycetes</taxon>
        <taxon>Cantharellales</taxon>
        <taxon>Hydnaceae</taxon>
        <taxon>Hydnum</taxon>
    </lineage>
</organism>
<proteinExistence type="predicted"/>
<dbReference type="Proteomes" id="UP000886523">
    <property type="component" value="Unassembled WGS sequence"/>
</dbReference>
<feature type="compositionally biased region" description="Gly residues" evidence="1">
    <location>
        <begin position="37"/>
        <end position="59"/>
    </location>
</feature>
<protein>
    <submittedName>
        <fullName evidence="2">Uncharacterized protein</fullName>
    </submittedName>
</protein>
<feature type="compositionally biased region" description="Pro residues" evidence="1">
    <location>
        <begin position="12"/>
        <end position="23"/>
    </location>
</feature>
<keyword evidence="3" id="KW-1185">Reference proteome</keyword>